<evidence type="ECO:0000256" key="2">
    <source>
        <dbReference type="PIRSR" id="PIRSR039004-2"/>
    </source>
</evidence>
<protein>
    <submittedName>
        <fullName evidence="6">Deacetylase</fullName>
        <ecNumber evidence="6">3.1.1.-</ecNumber>
    </submittedName>
</protein>
<dbReference type="SUPFAM" id="SSF51338">
    <property type="entry name" value="Composite domain of metallo-dependent hydrolases"/>
    <property type="match status" value="1"/>
</dbReference>
<name>A0A6M4H0M8_9PROT</name>
<feature type="chain" id="PRO_5026854797" evidence="4">
    <location>
        <begin position="30"/>
        <end position="429"/>
    </location>
</feature>
<feature type="binding site" evidence="1">
    <location>
        <position position="255"/>
    </location>
    <ligand>
        <name>Zn(2+)</name>
        <dbReference type="ChEBI" id="CHEBI:29105"/>
        <label>2</label>
    </ligand>
</feature>
<evidence type="ECO:0000313" key="6">
    <source>
        <dbReference type="EMBL" id="QJR11347.1"/>
    </source>
</evidence>
<feature type="site" description="Transition state stabilizer" evidence="3">
    <location>
        <position position="196"/>
    </location>
</feature>
<reference evidence="6 7" key="1">
    <citation type="submission" date="2020-04" db="EMBL/GenBank/DDBJ databases">
        <title>Usitatibacter rugosus gen. nov., sp. nov. and Usitatibacter palustris sp. nov., novel members of Usitatibacteraceae fam. nov. within the order Nitrosomonadales isolated from soil.</title>
        <authorList>
            <person name="Huber K.J."/>
            <person name="Neumann-Schaal M."/>
            <person name="Geppert A."/>
            <person name="Luckner M."/>
            <person name="Wanner G."/>
            <person name="Overmann J."/>
        </authorList>
    </citation>
    <scope>NUCLEOTIDE SEQUENCE [LARGE SCALE GENOMIC DNA]</scope>
    <source>
        <strain evidence="6 7">0125_3</strain>
    </source>
</reference>
<keyword evidence="1" id="KW-0862">Zinc</keyword>
<dbReference type="PANTHER" id="PTHR42717">
    <property type="entry name" value="DIHYDROOROTASE-RELATED"/>
    <property type="match status" value="1"/>
</dbReference>
<keyword evidence="6" id="KW-0378">Hydrolase</keyword>
<evidence type="ECO:0000259" key="5">
    <source>
        <dbReference type="Pfam" id="PF01979"/>
    </source>
</evidence>
<dbReference type="SUPFAM" id="SSF51556">
    <property type="entry name" value="Metallo-dependent hydrolases"/>
    <property type="match status" value="1"/>
</dbReference>
<feature type="binding site" description="via carbamate group" evidence="1">
    <location>
        <position position="194"/>
    </location>
    <ligand>
        <name>Zn(2+)</name>
        <dbReference type="ChEBI" id="CHEBI:29105"/>
        <label>1</label>
    </ligand>
</feature>
<dbReference type="InterPro" id="IPR006680">
    <property type="entry name" value="Amidohydro-rel"/>
</dbReference>
<dbReference type="Gene3D" id="2.30.40.10">
    <property type="entry name" value="Urease, subunit C, domain 1"/>
    <property type="match status" value="1"/>
</dbReference>
<feature type="signal peptide" evidence="4">
    <location>
        <begin position="1"/>
        <end position="29"/>
    </location>
</feature>
<feature type="modified residue" description="N6-carboxylysine" evidence="2">
    <location>
        <position position="194"/>
    </location>
</feature>
<dbReference type="EMBL" id="CP053069">
    <property type="protein sequence ID" value="QJR11347.1"/>
    <property type="molecule type" value="Genomic_DNA"/>
</dbReference>
<feature type="binding site" evidence="1">
    <location>
        <position position="320"/>
    </location>
    <ligand>
        <name>Zn(2+)</name>
        <dbReference type="ChEBI" id="CHEBI:29105"/>
        <label>1</label>
    </ligand>
</feature>
<dbReference type="Proteomes" id="UP000501534">
    <property type="component" value="Chromosome"/>
</dbReference>
<feature type="binding site" evidence="1">
    <location>
        <position position="230"/>
    </location>
    <ligand>
        <name>Zn(2+)</name>
        <dbReference type="ChEBI" id="CHEBI:29105"/>
        <label>2</label>
    </ligand>
</feature>
<dbReference type="GO" id="GO:0046872">
    <property type="term" value="F:metal ion binding"/>
    <property type="evidence" value="ECO:0007669"/>
    <property type="project" value="UniProtKB-KW"/>
</dbReference>
<dbReference type="AlphaFoldDB" id="A0A6M4H0M8"/>
<keyword evidence="4" id="KW-0732">Signal</keyword>
<dbReference type="RefSeq" id="WP_212756643.1">
    <property type="nucleotide sequence ID" value="NZ_CP053069.1"/>
</dbReference>
<evidence type="ECO:0000256" key="3">
    <source>
        <dbReference type="PIRSR" id="PIRSR039004-3"/>
    </source>
</evidence>
<dbReference type="Gene3D" id="3.20.20.140">
    <property type="entry name" value="Metal-dependent hydrolases"/>
    <property type="match status" value="1"/>
</dbReference>
<dbReference type="InterPro" id="IPR006311">
    <property type="entry name" value="TAT_signal"/>
</dbReference>
<sequence>MKRPVTRRDFVAGAAAASALASIPTAVRAAMGPNDKFDLLIKGGDVLDPSQRLRGVRDIGIRYGMIEAVEADIPVARAQKVITATGRLVTPGLVDLHAHVFPYGSGIGIPADELVQHQASTTAVSGGDAGANNFAAFRRFVVGTTRSRLFAFVHIANIGLTGFPIAELYNIDYARTEDAARTLAENADIAIGIKVRMSENVVAKHGTEPLKRAIAACVMSGVPGAKIMCHIGGVENAGLMSEILDLLRKDDILTHCYSGAPNLQNQFTNIVQDGKLLPAALAAKRRGVLFDIGHGGGSFDYTVAEAAIAQGAGPDTISSDIHVFSGNTPGMPYLTWVMSKFLNMGFSLEDVVRMATITPARAINRVAKLGTLQVGAPADVSMLEVVEGPVEFVDTRNNKRAGKVHLRPVQTVAGGIAYGRPYNAPFSVR</sequence>
<feature type="binding site" evidence="1">
    <location>
        <position position="99"/>
    </location>
    <ligand>
        <name>Zn(2+)</name>
        <dbReference type="ChEBI" id="CHEBI:29105"/>
        <label>1</label>
    </ligand>
</feature>
<dbReference type="InterPro" id="IPR032466">
    <property type="entry name" value="Metal_Hydrolase"/>
</dbReference>
<feature type="domain" description="Amidohydrolase-related" evidence="5">
    <location>
        <begin position="305"/>
        <end position="385"/>
    </location>
</feature>
<feature type="binding site" description="via carbamate group" evidence="1">
    <location>
        <position position="194"/>
    </location>
    <ligand>
        <name>Zn(2+)</name>
        <dbReference type="ChEBI" id="CHEBI:29105"/>
        <label>2</label>
    </ligand>
</feature>
<evidence type="ECO:0000256" key="1">
    <source>
        <dbReference type="PIRSR" id="PIRSR039004-1"/>
    </source>
</evidence>
<accession>A0A6M4H0M8</accession>
<dbReference type="PIRSF" id="PIRSF039004">
    <property type="entry name" value="ADE_EF_0837"/>
    <property type="match status" value="1"/>
</dbReference>
<dbReference type="InterPro" id="IPR020043">
    <property type="entry name" value="Deacetylase_Atu3266-like"/>
</dbReference>
<evidence type="ECO:0000256" key="4">
    <source>
        <dbReference type="SAM" id="SignalP"/>
    </source>
</evidence>
<dbReference type="InterPro" id="IPR011059">
    <property type="entry name" value="Metal-dep_hydrolase_composite"/>
</dbReference>
<dbReference type="Pfam" id="PF01979">
    <property type="entry name" value="Amidohydro_1"/>
    <property type="match status" value="1"/>
</dbReference>
<keyword evidence="1" id="KW-0479">Metal-binding</keyword>
<dbReference type="EC" id="3.1.1.-" evidence="6"/>
<dbReference type="PROSITE" id="PS51318">
    <property type="entry name" value="TAT"/>
    <property type="match status" value="1"/>
</dbReference>
<keyword evidence="7" id="KW-1185">Reference proteome</keyword>
<dbReference type="GO" id="GO:0019213">
    <property type="term" value="F:deacetylase activity"/>
    <property type="evidence" value="ECO:0007669"/>
    <property type="project" value="InterPro"/>
</dbReference>
<gene>
    <name evidence="6" type="ORF">DSM104443_02422</name>
</gene>
<organism evidence="6 7">
    <name type="scientific">Usitatibacter rugosus</name>
    <dbReference type="NCBI Taxonomy" id="2732067"/>
    <lineage>
        <taxon>Bacteria</taxon>
        <taxon>Pseudomonadati</taxon>
        <taxon>Pseudomonadota</taxon>
        <taxon>Betaproteobacteria</taxon>
        <taxon>Nitrosomonadales</taxon>
        <taxon>Usitatibacteraceae</taxon>
        <taxon>Usitatibacter</taxon>
    </lineage>
</organism>
<dbReference type="PANTHER" id="PTHR42717:SF1">
    <property type="entry name" value="IMIDAZOLONEPROPIONASE AND RELATED AMIDOHYDROLASES"/>
    <property type="match status" value="1"/>
</dbReference>
<feature type="binding site" evidence="1">
    <location>
        <position position="97"/>
    </location>
    <ligand>
        <name>Zn(2+)</name>
        <dbReference type="ChEBI" id="CHEBI:29105"/>
        <label>1</label>
    </ligand>
</feature>
<evidence type="ECO:0000313" key="7">
    <source>
        <dbReference type="Proteomes" id="UP000501534"/>
    </source>
</evidence>
<proteinExistence type="predicted"/>
<dbReference type="KEGG" id="uru:DSM104443_02422"/>
<dbReference type="GO" id="GO:0016810">
    <property type="term" value="F:hydrolase activity, acting on carbon-nitrogen (but not peptide) bonds"/>
    <property type="evidence" value="ECO:0007669"/>
    <property type="project" value="InterPro"/>
</dbReference>